<dbReference type="PANTHER" id="PTHR34053">
    <property type="entry name" value="PROTEIN ULTRAPETALA 1"/>
    <property type="match status" value="1"/>
</dbReference>
<evidence type="ECO:0000313" key="12">
    <source>
        <dbReference type="EMBL" id="CAI9115524.1"/>
    </source>
</evidence>
<dbReference type="AlphaFoldDB" id="A0AAV1E5S1"/>
<dbReference type="InterPro" id="IPR057012">
    <property type="entry name" value="ULT1/2_Znf"/>
</dbReference>
<reference evidence="12" key="1">
    <citation type="submission" date="2023-03" db="EMBL/GenBank/DDBJ databases">
        <authorList>
            <person name="Julca I."/>
        </authorList>
    </citation>
    <scope>NUCLEOTIDE SEQUENCE</scope>
</reference>
<dbReference type="GO" id="GO:0006099">
    <property type="term" value="P:tricarboxylic acid cycle"/>
    <property type="evidence" value="ECO:0007669"/>
    <property type="project" value="InterPro"/>
</dbReference>
<evidence type="ECO:0000256" key="8">
    <source>
        <dbReference type="ARBA" id="ARBA00022989"/>
    </source>
</evidence>
<evidence type="ECO:0000256" key="5">
    <source>
        <dbReference type="ARBA" id="ARBA00022723"/>
    </source>
</evidence>
<dbReference type="InterPro" id="IPR014314">
    <property type="entry name" value="Succ_DH_cytb556"/>
</dbReference>
<keyword evidence="6" id="KW-0863">Zinc-finger</keyword>
<accession>A0AAV1E5S1</accession>
<evidence type="ECO:0000256" key="7">
    <source>
        <dbReference type="ARBA" id="ARBA00022833"/>
    </source>
</evidence>
<keyword evidence="7" id="KW-0862">Zinc</keyword>
<evidence type="ECO:0000256" key="9">
    <source>
        <dbReference type="ARBA" id="ARBA00023004"/>
    </source>
</evidence>
<evidence type="ECO:0000256" key="6">
    <source>
        <dbReference type="ARBA" id="ARBA00022771"/>
    </source>
</evidence>
<proteinExistence type="predicted"/>
<dbReference type="PROSITE" id="PS51050">
    <property type="entry name" value="ZF_CW"/>
    <property type="match status" value="1"/>
</dbReference>
<evidence type="ECO:0000259" key="11">
    <source>
        <dbReference type="PROSITE" id="PS51050"/>
    </source>
</evidence>
<dbReference type="PANTHER" id="PTHR34053:SF4">
    <property type="entry name" value="PROTEIN ULTRAPETALA 2-LIKE"/>
    <property type="match status" value="1"/>
</dbReference>
<evidence type="ECO:0000256" key="4">
    <source>
        <dbReference type="ARBA" id="ARBA00022692"/>
    </source>
</evidence>
<evidence type="ECO:0000256" key="1">
    <source>
        <dbReference type="ARBA" id="ARBA00004434"/>
    </source>
</evidence>
<evidence type="ECO:0000313" key="13">
    <source>
        <dbReference type="Proteomes" id="UP001161247"/>
    </source>
</evidence>
<evidence type="ECO:0000256" key="10">
    <source>
        <dbReference type="ARBA" id="ARBA00023136"/>
    </source>
</evidence>
<evidence type="ECO:0000256" key="2">
    <source>
        <dbReference type="ARBA" id="ARBA00011313"/>
    </source>
</evidence>
<keyword evidence="10" id="KW-0472">Membrane</keyword>
<dbReference type="GO" id="GO:0045273">
    <property type="term" value="C:respiratory chain complex II (succinate dehydrogenase)"/>
    <property type="evidence" value="ECO:0007669"/>
    <property type="project" value="UniProtKB-ARBA"/>
</dbReference>
<keyword evidence="5" id="KW-0479">Metal-binding</keyword>
<dbReference type="GO" id="GO:0008270">
    <property type="term" value="F:zinc ion binding"/>
    <property type="evidence" value="ECO:0007669"/>
    <property type="project" value="UniProtKB-KW"/>
</dbReference>
<protein>
    <submittedName>
        <fullName evidence="12">OLC1v1016439C1</fullName>
    </submittedName>
</protein>
<dbReference type="GO" id="GO:0005743">
    <property type="term" value="C:mitochondrial inner membrane"/>
    <property type="evidence" value="ECO:0007669"/>
    <property type="project" value="UniProtKB-SubCell"/>
</dbReference>
<keyword evidence="8" id="KW-1133">Transmembrane helix</keyword>
<keyword evidence="9" id="KW-0408">Iron</keyword>
<dbReference type="CDD" id="cd03499">
    <property type="entry name" value="SQR_TypeC_SdhC"/>
    <property type="match status" value="1"/>
</dbReference>
<organism evidence="12 13">
    <name type="scientific">Oldenlandia corymbosa var. corymbosa</name>
    <dbReference type="NCBI Taxonomy" id="529605"/>
    <lineage>
        <taxon>Eukaryota</taxon>
        <taxon>Viridiplantae</taxon>
        <taxon>Streptophyta</taxon>
        <taxon>Embryophyta</taxon>
        <taxon>Tracheophyta</taxon>
        <taxon>Spermatophyta</taxon>
        <taxon>Magnoliopsida</taxon>
        <taxon>eudicotyledons</taxon>
        <taxon>Gunneridae</taxon>
        <taxon>Pentapetalae</taxon>
        <taxon>asterids</taxon>
        <taxon>lamiids</taxon>
        <taxon>Gentianales</taxon>
        <taxon>Rubiaceae</taxon>
        <taxon>Rubioideae</taxon>
        <taxon>Spermacoceae</taxon>
        <taxon>Hedyotis-Oldenlandia complex</taxon>
        <taxon>Oldenlandia</taxon>
    </lineage>
</organism>
<gene>
    <name evidence="12" type="ORF">OLC1_LOCUS22036</name>
</gene>
<dbReference type="InterPro" id="IPR020533">
    <property type="entry name" value="Developmental_reg_ULTRAPETALA"/>
</dbReference>
<dbReference type="Gene3D" id="1.20.1300.10">
    <property type="entry name" value="Fumarate reductase/succinate dehydrogenase, transmembrane subunit"/>
    <property type="match status" value="1"/>
</dbReference>
<dbReference type="GO" id="GO:0005829">
    <property type="term" value="C:cytosol"/>
    <property type="evidence" value="ECO:0007669"/>
    <property type="project" value="TreeGrafter"/>
</dbReference>
<comment type="subcellular location">
    <subcellularLocation>
        <location evidence="1">Mitochondrion inner membrane</location>
        <topology evidence="1">Single-pass membrane protein</topology>
    </subcellularLocation>
</comment>
<name>A0AAV1E5S1_OLDCO</name>
<sequence>MFTNEDVSGFMGVTRVEPNIIEIECRLTLRRYGDSYGKLRISTDGKLEIDCCCFSNCPKVNLSPVEFARHMGKNTNIDNWKNHLWVMDAEGNRISLGKTNLLRYHIQTFERPLRRPYVHRDEFIRCSKCNKERRFSRRTKELCRIYHDAFLKQDWQCSDMPPNKITCDEAEERKSRKKYRGCYGKSNCNGCIKCVCIGCNMCSKSDNRLQIKIDLENSHGEAEEPIKLLFLRRDSHQGNLFTSYSCYSGRTRDCYQAESHILGVGAIGGRNHSTVAAEFSSGVRPWTRPLSPHLPVYKPQSNSTSSIFNRIAGVYLTAVVLAPYFLRMKVGTVAFTYDYIYQLFFYSSKLTPISVKIAALALGYHVYKGIGHLVADASGKVEKVAKPPGEPHLLLEK</sequence>
<dbReference type="Pfam" id="PF23293">
    <property type="entry name" value="zf_ULT1"/>
    <property type="match status" value="1"/>
</dbReference>
<dbReference type="InterPro" id="IPR057011">
    <property type="entry name" value="ULT1/2_SAND"/>
</dbReference>
<keyword evidence="4" id="KW-0812">Transmembrane</keyword>
<dbReference type="InterPro" id="IPR034804">
    <property type="entry name" value="SQR/QFR_C/D"/>
</dbReference>
<comment type="subunit">
    <text evidence="2">Component of complex II composed of eight subunits in plants: four classical SDH subunits SDH1, SDH2, SDH3 and SDH4 (a flavoprotein (FP), an iron-sulfur protein (IP), and a cytochrome b composed of a large and a small subunit.), as well as four subunits unknown in mitochondria from bacteria and heterotrophic eukaryotes.</text>
</comment>
<feature type="domain" description="CW-type" evidence="11">
    <location>
        <begin position="117"/>
        <end position="175"/>
    </location>
</feature>
<dbReference type="SUPFAM" id="SSF81343">
    <property type="entry name" value="Fumarate reductase respiratory complex transmembrane subunits"/>
    <property type="match status" value="1"/>
</dbReference>
<keyword evidence="13" id="KW-1185">Reference proteome</keyword>
<dbReference type="Pfam" id="PF01127">
    <property type="entry name" value="Sdh_cyt"/>
    <property type="match status" value="1"/>
</dbReference>
<keyword evidence="3" id="KW-0349">Heme</keyword>
<evidence type="ECO:0000256" key="3">
    <source>
        <dbReference type="ARBA" id="ARBA00022617"/>
    </source>
</evidence>
<dbReference type="GO" id="GO:0009055">
    <property type="term" value="F:electron transfer activity"/>
    <property type="evidence" value="ECO:0007669"/>
    <property type="project" value="InterPro"/>
</dbReference>
<dbReference type="InterPro" id="IPR000701">
    <property type="entry name" value="SuccDH_FuR_B_TM-su"/>
</dbReference>
<dbReference type="InterPro" id="IPR011124">
    <property type="entry name" value="Znf_CW"/>
</dbReference>
<dbReference type="Proteomes" id="UP001161247">
    <property type="component" value="Chromosome 8"/>
</dbReference>
<dbReference type="EMBL" id="OX459125">
    <property type="protein sequence ID" value="CAI9115524.1"/>
    <property type="molecule type" value="Genomic_DNA"/>
</dbReference>
<dbReference type="Pfam" id="PF23292">
    <property type="entry name" value="SAND_ULT1"/>
    <property type="match status" value="1"/>
</dbReference>
<dbReference type="GO" id="GO:0005634">
    <property type="term" value="C:nucleus"/>
    <property type="evidence" value="ECO:0007669"/>
    <property type="project" value="TreeGrafter"/>
</dbReference>